<name>A0A1H6RET0_9LACT</name>
<sequence>MLLQALAFTHSLIKEAVQPGDTVIDATIGNGHDTLLLAQLVGATGKVIGFDIQKQAILNTENRLKKADAHSKVSLYNQGHETIKDIIDPDDKVALVIFNLGYLPKGDKTVVTTPKTTLEGIKQSLTLLKKNGLLLLMVYHGHDGGTKEKNAILDFSKSLPQERYSVLNYQYLNQKNDPPFLIAIEKRKE</sequence>
<dbReference type="STRING" id="1130080.SAMN04488113_10289"/>
<dbReference type="Pfam" id="PF06962">
    <property type="entry name" value="rRNA_methylase"/>
    <property type="match status" value="1"/>
</dbReference>
<dbReference type="Gene3D" id="3.40.50.150">
    <property type="entry name" value="Vaccinia Virus protein VP39"/>
    <property type="match status" value="1"/>
</dbReference>
<dbReference type="SUPFAM" id="SSF53335">
    <property type="entry name" value="S-adenosyl-L-methionine-dependent methyltransferases"/>
    <property type="match status" value="1"/>
</dbReference>
<dbReference type="PANTHER" id="PTHR35276:SF1">
    <property type="entry name" value="TRNA (MNM(5)S(2)U34)-METHYLTRANSFERASE, CHLOROPLASTIC"/>
    <property type="match status" value="1"/>
</dbReference>
<keyword evidence="1" id="KW-0489">Methyltransferase</keyword>
<dbReference type="Proteomes" id="UP000198564">
    <property type="component" value="Unassembled WGS sequence"/>
</dbReference>
<dbReference type="RefSeq" id="WP_091632296.1">
    <property type="nucleotide sequence ID" value="NZ_FNYW01000002.1"/>
</dbReference>
<keyword evidence="2" id="KW-1185">Reference proteome</keyword>
<keyword evidence="1" id="KW-0808">Transferase</keyword>
<accession>A0A1H6RET0</accession>
<dbReference type="OrthoDB" id="9792989at2"/>
<gene>
    <name evidence="1" type="ORF">SAMN04488113_10289</name>
</gene>
<dbReference type="PANTHER" id="PTHR35276">
    <property type="entry name" value="S-ADENOSYL-L-METHIONINE-DEPENDENT METHYLTRANSFERASES SUPERFAMILY PROTEIN"/>
    <property type="match status" value="1"/>
</dbReference>
<organism evidence="1 2">
    <name type="scientific">Alkalibacterium gilvum</name>
    <dbReference type="NCBI Taxonomy" id="1130080"/>
    <lineage>
        <taxon>Bacteria</taxon>
        <taxon>Bacillati</taxon>
        <taxon>Bacillota</taxon>
        <taxon>Bacilli</taxon>
        <taxon>Lactobacillales</taxon>
        <taxon>Carnobacteriaceae</taxon>
        <taxon>Alkalibacterium</taxon>
    </lineage>
</organism>
<evidence type="ECO:0000313" key="1">
    <source>
        <dbReference type="EMBL" id="SEI52966.1"/>
    </source>
</evidence>
<dbReference type="GO" id="GO:0032259">
    <property type="term" value="P:methylation"/>
    <property type="evidence" value="ECO:0007669"/>
    <property type="project" value="UniProtKB-KW"/>
</dbReference>
<dbReference type="GO" id="GO:0008168">
    <property type="term" value="F:methyltransferase activity"/>
    <property type="evidence" value="ECO:0007669"/>
    <property type="project" value="UniProtKB-KW"/>
</dbReference>
<dbReference type="InterPro" id="IPR010719">
    <property type="entry name" value="MnmM_MeTrfase"/>
</dbReference>
<protein>
    <submittedName>
        <fullName evidence="1">Putative rRNA methylase</fullName>
    </submittedName>
</protein>
<dbReference type="AlphaFoldDB" id="A0A1H6RET0"/>
<dbReference type="EMBL" id="FNYW01000002">
    <property type="protein sequence ID" value="SEI52966.1"/>
    <property type="molecule type" value="Genomic_DNA"/>
</dbReference>
<evidence type="ECO:0000313" key="2">
    <source>
        <dbReference type="Proteomes" id="UP000198564"/>
    </source>
</evidence>
<reference evidence="2" key="1">
    <citation type="submission" date="2016-10" db="EMBL/GenBank/DDBJ databases">
        <authorList>
            <person name="Varghese N."/>
            <person name="Submissions S."/>
        </authorList>
    </citation>
    <scope>NUCLEOTIDE SEQUENCE [LARGE SCALE GENOMIC DNA]</scope>
    <source>
        <strain evidence="2">DSM 25751</strain>
    </source>
</reference>
<proteinExistence type="predicted"/>
<dbReference type="InterPro" id="IPR029063">
    <property type="entry name" value="SAM-dependent_MTases_sf"/>
</dbReference>